<dbReference type="Proteomes" id="UP000230055">
    <property type="component" value="Unassembled WGS sequence"/>
</dbReference>
<dbReference type="GO" id="GO:0005886">
    <property type="term" value="C:plasma membrane"/>
    <property type="evidence" value="ECO:0007669"/>
    <property type="project" value="UniProtKB-SubCell"/>
</dbReference>
<accession>A0A2M7R7S4</accession>
<comment type="caution">
    <text evidence="7">The sequence shown here is derived from an EMBL/GenBank/DDBJ whole genome shotgun (WGS) entry which is preliminary data.</text>
</comment>
<feature type="non-terminal residue" evidence="7">
    <location>
        <position position="211"/>
    </location>
</feature>
<gene>
    <name evidence="7" type="ORF">COY72_01240</name>
</gene>
<evidence type="ECO:0000256" key="6">
    <source>
        <dbReference type="SAM" id="Phobius"/>
    </source>
</evidence>
<evidence type="ECO:0000256" key="5">
    <source>
        <dbReference type="ARBA" id="ARBA00023136"/>
    </source>
</evidence>
<evidence type="ECO:0000256" key="3">
    <source>
        <dbReference type="ARBA" id="ARBA00022692"/>
    </source>
</evidence>
<feature type="transmembrane region" description="Helical" evidence="6">
    <location>
        <begin position="125"/>
        <end position="147"/>
    </location>
</feature>
<name>A0A2M7R7S4_9BACT</name>
<dbReference type="PANTHER" id="PTHR39087">
    <property type="entry name" value="UPF0104 MEMBRANE PROTEIN MJ1595"/>
    <property type="match status" value="1"/>
</dbReference>
<keyword evidence="3 6" id="KW-0812">Transmembrane</keyword>
<reference evidence="8" key="1">
    <citation type="submission" date="2017-09" db="EMBL/GenBank/DDBJ databases">
        <title>Depth-based differentiation of microbial function through sediment-hosted aquifers and enrichment of novel symbionts in the deep terrestrial subsurface.</title>
        <authorList>
            <person name="Probst A.J."/>
            <person name="Ladd B."/>
            <person name="Jarett J.K."/>
            <person name="Geller-Mcgrath D.E."/>
            <person name="Sieber C.M.K."/>
            <person name="Emerson J.B."/>
            <person name="Anantharaman K."/>
            <person name="Thomas B.C."/>
            <person name="Malmstrom R."/>
            <person name="Stieglmeier M."/>
            <person name="Klingl A."/>
            <person name="Woyke T."/>
            <person name="Ryan C.M."/>
            <person name="Banfield J.F."/>
        </authorList>
    </citation>
    <scope>NUCLEOTIDE SEQUENCE [LARGE SCALE GENOMIC DNA]</scope>
</reference>
<keyword evidence="5 6" id="KW-0472">Membrane</keyword>
<evidence type="ECO:0000313" key="7">
    <source>
        <dbReference type="EMBL" id="PIY90860.1"/>
    </source>
</evidence>
<organism evidence="7 8">
    <name type="scientific">Candidatus Nealsonbacteria bacterium CG_4_10_14_0_8_um_filter_35_10</name>
    <dbReference type="NCBI Taxonomy" id="1974683"/>
    <lineage>
        <taxon>Bacteria</taxon>
        <taxon>Candidatus Nealsoniibacteriota</taxon>
    </lineage>
</organism>
<sequence>MRKFFLFLISLLIGIFLFSWVLKSVGWQEIKRAFLIFTLWQGIAILIFTFGKILTATWKWKVILISEGIDLPFLNLLNIYLSGFSILYFFPTAFLGGEIFQSYVLKKKHNIPWTKGMAASFSDQILDWTTNLVVIFFGIIFFILKIAFLPKKIALISFVLFPLALFSISYFYFKAFRKESIIKFLFKRFSHNAQNAEALEIEKEIFNFFNF</sequence>
<feature type="transmembrane region" description="Helical" evidence="6">
    <location>
        <begin position="33"/>
        <end position="50"/>
    </location>
</feature>
<evidence type="ECO:0000313" key="8">
    <source>
        <dbReference type="Proteomes" id="UP000230055"/>
    </source>
</evidence>
<evidence type="ECO:0000256" key="2">
    <source>
        <dbReference type="ARBA" id="ARBA00022475"/>
    </source>
</evidence>
<keyword evidence="2" id="KW-1003">Cell membrane</keyword>
<evidence type="ECO:0000256" key="1">
    <source>
        <dbReference type="ARBA" id="ARBA00004651"/>
    </source>
</evidence>
<dbReference type="AlphaFoldDB" id="A0A2M7R7S4"/>
<dbReference type="PANTHER" id="PTHR39087:SF2">
    <property type="entry name" value="UPF0104 MEMBRANE PROTEIN MJ1595"/>
    <property type="match status" value="1"/>
</dbReference>
<dbReference type="InterPro" id="IPR022791">
    <property type="entry name" value="L-PG_synthase/AglD"/>
</dbReference>
<evidence type="ECO:0000256" key="4">
    <source>
        <dbReference type="ARBA" id="ARBA00022989"/>
    </source>
</evidence>
<feature type="transmembrane region" description="Helical" evidence="6">
    <location>
        <begin position="153"/>
        <end position="173"/>
    </location>
</feature>
<protein>
    <submittedName>
        <fullName evidence="7">Uncharacterized protein</fullName>
    </submittedName>
</protein>
<proteinExistence type="predicted"/>
<dbReference type="Pfam" id="PF03706">
    <property type="entry name" value="LPG_synthase_TM"/>
    <property type="match status" value="1"/>
</dbReference>
<comment type="subcellular location">
    <subcellularLocation>
        <location evidence="1">Cell membrane</location>
        <topology evidence="1">Multi-pass membrane protein</topology>
    </subcellularLocation>
</comment>
<keyword evidence="4 6" id="KW-1133">Transmembrane helix</keyword>
<dbReference type="EMBL" id="PFLX01000032">
    <property type="protein sequence ID" value="PIY90860.1"/>
    <property type="molecule type" value="Genomic_DNA"/>
</dbReference>